<dbReference type="PROSITE" id="PS51257">
    <property type="entry name" value="PROKAR_LIPOPROTEIN"/>
    <property type="match status" value="1"/>
</dbReference>
<reference evidence="2" key="1">
    <citation type="submission" date="2022-06" db="EMBL/GenBank/DDBJ databases">
        <title>Sequencing the genomes of 1000 actinobacteria strains.</title>
        <authorList>
            <person name="Klenk H.-P."/>
        </authorList>
    </citation>
    <scope>NUCLEOTIDE SEQUENCE</scope>
    <source>
        <strain evidence="2">DSM 22016</strain>
    </source>
</reference>
<keyword evidence="3" id="KW-1185">Reference proteome</keyword>
<dbReference type="Gene3D" id="3.40.190.10">
    <property type="entry name" value="Periplasmic binding protein-like II"/>
    <property type="match status" value="1"/>
</dbReference>
<protein>
    <recommendedName>
        <fullName evidence="4">Spermidine/putrescine transport system substrate-binding protein</fullName>
    </recommendedName>
</protein>
<gene>
    <name evidence="2" type="ORF">BJ978_000604</name>
</gene>
<organism evidence="2 3">
    <name type="scientific">Agromyces terreus</name>
    <dbReference type="NCBI Taxonomy" id="424795"/>
    <lineage>
        <taxon>Bacteria</taxon>
        <taxon>Bacillati</taxon>
        <taxon>Actinomycetota</taxon>
        <taxon>Actinomycetes</taxon>
        <taxon>Micrococcales</taxon>
        <taxon>Microbacteriaceae</taxon>
        <taxon>Agromyces</taxon>
    </lineage>
</organism>
<evidence type="ECO:0008006" key="4">
    <source>
        <dbReference type="Google" id="ProtNLM"/>
    </source>
</evidence>
<dbReference type="EMBL" id="JAMZDY010000001">
    <property type="protein sequence ID" value="MCP2369928.1"/>
    <property type="molecule type" value="Genomic_DNA"/>
</dbReference>
<evidence type="ECO:0000313" key="2">
    <source>
        <dbReference type="EMBL" id="MCP2369928.1"/>
    </source>
</evidence>
<name>A0A9X2GYY3_9MICO</name>
<dbReference type="Proteomes" id="UP001139722">
    <property type="component" value="Unassembled WGS sequence"/>
</dbReference>
<dbReference type="AlphaFoldDB" id="A0A9X2GYY3"/>
<sequence>MDTRITRTTRTAFIALAAVGMLALSSCSSGGASAGAEIEPTGGAVDLAACDAVELGAITRCENFYDDFWPAIDEQMDGLYEEAKEADGGKLVIWDWYELSPDVIAQFNSRYPDLKIETRGLTYNLSSAIISAKATGSRNTDVISGSLVSAAAMTDEGYWADVDWTQFGVPKEYFTIGAPEMLPDSVNGSLMQVNTDKIEAPDTLEGLLDPMYAGRVSVASYNANVFAGYGMENGEEAMTGLIGDLLSSGNLQVLEDQDSPLSSGDVPLALGQTLFNPNPSLSVSPYEDSGVFAQFSGVNVDAKNPAGAMLWALWNAYDPDWLELRMTDENYSTTQVPYAGLPTSLFDSATGLMKTNADALLAGLEGGAITETADTRDDWIAMINAADAALNG</sequence>
<comment type="caution">
    <text evidence="2">The sequence shown here is derived from an EMBL/GenBank/DDBJ whole genome shotgun (WGS) entry which is preliminary data.</text>
</comment>
<evidence type="ECO:0000313" key="3">
    <source>
        <dbReference type="Proteomes" id="UP001139722"/>
    </source>
</evidence>
<evidence type="ECO:0000256" key="1">
    <source>
        <dbReference type="SAM" id="SignalP"/>
    </source>
</evidence>
<feature type="chain" id="PRO_5040829574" description="Spermidine/putrescine transport system substrate-binding protein" evidence="1">
    <location>
        <begin position="35"/>
        <end position="392"/>
    </location>
</feature>
<dbReference type="SUPFAM" id="SSF53850">
    <property type="entry name" value="Periplasmic binding protein-like II"/>
    <property type="match status" value="1"/>
</dbReference>
<proteinExistence type="predicted"/>
<dbReference type="RefSeq" id="WP_156999714.1">
    <property type="nucleotide sequence ID" value="NZ_BAAANU010000042.1"/>
</dbReference>
<feature type="signal peptide" evidence="1">
    <location>
        <begin position="1"/>
        <end position="34"/>
    </location>
</feature>
<accession>A0A9X2GYY3</accession>
<keyword evidence="1" id="KW-0732">Signal</keyword>
<dbReference type="OrthoDB" id="1650177at2"/>